<evidence type="ECO:0000313" key="3">
    <source>
        <dbReference type="Proteomes" id="UP001163046"/>
    </source>
</evidence>
<dbReference type="InterPro" id="IPR051560">
    <property type="entry name" value="MAM_domain-containing"/>
</dbReference>
<dbReference type="InterPro" id="IPR000998">
    <property type="entry name" value="MAM_dom"/>
</dbReference>
<evidence type="ECO:0000259" key="1">
    <source>
        <dbReference type="PROSITE" id="PS50060"/>
    </source>
</evidence>
<name>A0A9W9YU07_9CNID</name>
<dbReference type="SUPFAM" id="SSF49899">
    <property type="entry name" value="Concanavalin A-like lectins/glucanases"/>
    <property type="match status" value="1"/>
</dbReference>
<keyword evidence="3" id="KW-1185">Reference proteome</keyword>
<dbReference type="AlphaFoldDB" id="A0A9W9YU07"/>
<protein>
    <recommendedName>
        <fullName evidence="1">MAM domain-containing protein</fullName>
    </recommendedName>
</protein>
<gene>
    <name evidence="2" type="ORF">OS493_039862</name>
</gene>
<accession>A0A9W9YU07</accession>
<dbReference type="OrthoDB" id="10063783at2759"/>
<dbReference type="PROSITE" id="PS50060">
    <property type="entry name" value="MAM_2"/>
    <property type="match status" value="1"/>
</dbReference>
<dbReference type="Proteomes" id="UP001163046">
    <property type="component" value="Unassembled WGS sequence"/>
</dbReference>
<dbReference type="GO" id="GO:0016020">
    <property type="term" value="C:membrane"/>
    <property type="evidence" value="ECO:0007669"/>
    <property type="project" value="InterPro"/>
</dbReference>
<dbReference type="InterPro" id="IPR013320">
    <property type="entry name" value="ConA-like_dom_sf"/>
</dbReference>
<dbReference type="EMBL" id="MU827075">
    <property type="protein sequence ID" value="KAJ7369310.1"/>
    <property type="molecule type" value="Genomic_DNA"/>
</dbReference>
<feature type="domain" description="MAM" evidence="1">
    <location>
        <begin position="77"/>
        <end position="105"/>
    </location>
</feature>
<dbReference type="PANTHER" id="PTHR23282">
    <property type="entry name" value="APICAL ENDOSOMAL GLYCOPROTEIN PRECURSOR"/>
    <property type="match status" value="1"/>
</dbReference>
<organism evidence="2 3">
    <name type="scientific">Desmophyllum pertusum</name>
    <dbReference type="NCBI Taxonomy" id="174260"/>
    <lineage>
        <taxon>Eukaryota</taxon>
        <taxon>Metazoa</taxon>
        <taxon>Cnidaria</taxon>
        <taxon>Anthozoa</taxon>
        <taxon>Hexacorallia</taxon>
        <taxon>Scleractinia</taxon>
        <taxon>Caryophylliina</taxon>
        <taxon>Caryophylliidae</taxon>
        <taxon>Desmophyllum</taxon>
    </lineage>
</organism>
<dbReference type="Gene3D" id="2.60.120.200">
    <property type="match status" value="1"/>
</dbReference>
<sequence>ALKMRCLYGRDAQLMKAKNETQPVAKTEPSVTQMTLYVHMKGSHIGALNIYQAPVVGFAVKKLSLSSNHGQYWFKQQVIIEGVRGNQYQGDIALDDISFTAGCKRLVPSYVRLANGSTFNEGRVEVLQPRSLGPSLPRWLEWIGFLSGLYPPGVYLKKLICIAQTPSANEHQERCYLAGTSTFCGLYTKDGWDGSDRKNGWQYTRCDLMTQASVAGCRLQNDQDRTVKRTTSGRTPSIYH</sequence>
<evidence type="ECO:0000313" key="2">
    <source>
        <dbReference type="EMBL" id="KAJ7369310.1"/>
    </source>
</evidence>
<feature type="non-terminal residue" evidence="2">
    <location>
        <position position="240"/>
    </location>
</feature>
<proteinExistence type="predicted"/>
<comment type="caution">
    <text evidence="2">The sequence shown here is derived from an EMBL/GenBank/DDBJ whole genome shotgun (WGS) entry which is preliminary data.</text>
</comment>
<reference evidence="2" key="1">
    <citation type="submission" date="2023-01" db="EMBL/GenBank/DDBJ databases">
        <title>Genome assembly of the deep-sea coral Lophelia pertusa.</title>
        <authorList>
            <person name="Herrera S."/>
            <person name="Cordes E."/>
        </authorList>
    </citation>
    <scope>NUCLEOTIDE SEQUENCE</scope>
    <source>
        <strain evidence="2">USNM1676648</strain>
        <tissue evidence="2">Polyp</tissue>
    </source>
</reference>
<feature type="non-terminal residue" evidence="2">
    <location>
        <position position="1"/>
    </location>
</feature>
<dbReference type="PANTHER" id="PTHR23282:SF101">
    <property type="entry name" value="MAM DOMAIN-CONTAINING PROTEIN"/>
    <property type="match status" value="1"/>
</dbReference>